<proteinExistence type="predicted"/>
<dbReference type="EMBL" id="CAJOBE010001802">
    <property type="protein sequence ID" value="CAF3775897.1"/>
    <property type="molecule type" value="Genomic_DNA"/>
</dbReference>
<protein>
    <submittedName>
        <fullName evidence="1">Uncharacterized protein</fullName>
    </submittedName>
</protein>
<dbReference type="PANTHER" id="PTHR35087:SF1">
    <property type="entry name" value="RIKEN CDNA 4930505A04 GENE"/>
    <property type="match status" value="1"/>
</dbReference>
<dbReference type="AlphaFoldDB" id="A0A818ZX99"/>
<dbReference type="Pfam" id="PF15667">
    <property type="entry name" value="CMIP6"/>
    <property type="match status" value="1"/>
</dbReference>
<name>A0A818ZX99_9BILA</name>
<organism evidence="1 2">
    <name type="scientific">Rotaria sordida</name>
    <dbReference type="NCBI Taxonomy" id="392033"/>
    <lineage>
        <taxon>Eukaryota</taxon>
        <taxon>Metazoa</taxon>
        <taxon>Spiralia</taxon>
        <taxon>Gnathifera</taxon>
        <taxon>Rotifera</taxon>
        <taxon>Eurotatoria</taxon>
        <taxon>Bdelloidea</taxon>
        <taxon>Philodinida</taxon>
        <taxon>Philodinidae</taxon>
        <taxon>Rotaria</taxon>
    </lineage>
</organism>
<dbReference type="PANTHER" id="PTHR35087">
    <property type="entry name" value="SIMILAR TO HYPOTHETICAL PROTEIN FLJ40298"/>
    <property type="match status" value="1"/>
</dbReference>
<evidence type="ECO:0000313" key="2">
    <source>
        <dbReference type="Proteomes" id="UP000663874"/>
    </source>
</evidence>
<evidence type="ECO:0000313" key="1">
    <source>
        <dbReference type="EMBL" id="CAF3775897.1"/>
    </source>
</evidence>
<feature type="non-terminal residue" evidence="1">
    <location>
        <position position="325"/>
    </location>
</feature>
<reference evidence="1" key="1">
    <citation type="submission" date="2021-02" db="EMBL/GenBank/DDBJ databases">
        <authorList>
            <person name="Nowell W R."/>
        </authorList>
    </citation>
    <scope>NUCLEOTIDE SEQUENCE</scope>
</reference>
<comment type="caution">
    <text evidence="1">The sequence shown here is derived from an EMBL/GenBank/DDBJ whole genome shotgun (WGS) entry which is preliminary data.</text>
</comment>
<gene>
    <name evidence="1" type="ORF">FNK824_LOCUS13634</name>
</gene>
<sequence>FPQTPFQEQQYRYLPYHSHHHHHHHSSYHRRHSFSHSHYGPNSYRIISEEVPERENIPFWYGHSRPPPLYTEPNFNELPAQGLEARNNPHAGRKVDMIYSNATNFNAPFGIIKTDNVKNEESRWWDWSQPTGESYGPGAKIQDKWMTIKESSYRNAFSIAGETGLYAKKNTRYSANPFHIRTVGIVPITDLKPENLESVDQTLVEKVSFEQQYNSRNFTNYPLRGRRHGAFVIEEEKPKVYPPKQFEMTSSAKLERAASMWDLFHPTEGFRGQISSNPYKYRRPLPEIKRTQDYGQVWQGAPYANDYLVDQRCQSPSAIQQVNID</sequence>
<accession>A0A818ZX99</accession>
<dbReference type="Proteomes" id="UP000663874">
    <property type="component" value="Unassembled WGS sequence"/>
</dbReference>
<dbReference type="InterPro" id="IPR031365">
    <property type="entry name" value="CMIP6"/>
</dbReference>